<name>A0ACB9L391_9MYRT</name>
<reference evidence="2" key="1">
    <citation type="journal article" date="2023" name="Front. Plant Sci.">
        <title>Chromosomal-level genome assembly of Melastoma candidum provides insights into trichome evolution.</title>
        <authorList>
            <person name="Zhong Y."/>
            <person name="Wu W."/>
            <person name="Sun C."/>
            <person name="Zou P."/>
            <person name="Liu Y."/>
            <person name="Dai S."/>
            <person name="Zhou R."/>
        </authorList>
    </citation>
    <scope>NUCLEOTIDE SEQUENCE [LARGE SCALE GENOMIC DNA]</scope>
</reference>
<proteinExistence type="predicted"/>
<keyword evidence="2" id="KW-1185">Reference proteome</keyword>
<organism evidence="1 2">
    <name type="scientific">Melastoma candidum</name>
    <dbReference type="NCBI Taxonomy" id="119954"/>
    <lineage>
        <taxon>Eukaryota</taxon>
        <taxon>Viridiplantae</taxon>
        <taxon>Streptophyta</taxon>
        <taxon>Embryophyta</taxon>
        <taxon>Tracheophyta</taxon>
        <taxon>Spermatophyta</taxon>
        <taxon>Magnoliopsida</taxon>
        <taxon>eudicotyledons</taxon>
        <taxon>Gunneridae</taxon>
        <taxon>Pentapetalae</taxon>
        <taxon>rosids</taxon>
        <taxon>malvids</taxon>
        <taxon>Myrtales</taxon>
        <taxon>Melastomataceae</taxon>
        <taxon>Melastomatoideae</taxon>
        <taxon>Melastomateae</taxon>
        <taxon>Melastoma</taxon>
    </lineage>
</organism>
<accession>A0ACB9L391</accession>
<gene>
    <name evidence="1" type="ORF">MLD38_039579</name>
</gene>
<evidence type="ECO:0000313" key="1">
    <source>
        <dbReference type="EMBL" id="KAI4304008.1"/>
    </source>
</evidence>
<dbReference type="EMBL" id="CM042891">
    <property type="protein sequence ID" value="KAI4304008.1"/>
    <property type="molecule type" value="Genomic_DNA"/>
</dbReference>
<comment type="caution">
    <text evidence="1">The sequence shown here is derived from an EMBL/GenBank/DDBJ whole genome shotgun (WGS) entry which is preliminary data.</text>
</comment>
<evidence type="ECO:0000313" key="2">
    <source>
        <dbReference type="Proteomes" id="UP001057402"/>
    </source>
</evidence>
<protein>
    <submittedName>
        <fullName evidence="1">Uncharacterized protein</fullName>
    </submittedName>
</protein>
<dbReference type="Proteomes" id="UP001057402">
    <property type="component" value="Chromosome 12"/>
</dbReference>
<sequence>MEVEGEVGKVPRHSCLKLHPQGQTDPIFVKATWHDSHFDLLITDGLRSWVCRGTEEEVRERAAQWDQPVSDYIHLSERYFGFQHPDSLYRFCDGTCVFIQRLHIFSLFSLTLQLSWTFEEGGIKLEWRWKCRPSPDCKKTTAEVLDFLMDANIKLSEEVVSKTKSFERLKEEAEKCLAQSERFRREKVEFEDAIYAKFLGVLNTKKAKLRELQDKLAKEEVAEKPEEEDDKSTEETEELDEEISDEEMTEYNVGSSKEVSRVEGGCKKRTRGSCEDF</sequence>